<feature type="compositionally biased region" description="Low complexity" evidence="1">
    <location>
        <begin position="8"/>
        <end position="28"/>
    </location>
</feature>
<keyword evidence="4" id="KW-1185">Reference proteome</keyword>
<dbReference type="EMBL" id="JBHTHX010000372">
    <property type="protein sequence ID" value="MFD0885501.1"/>
    <property type="molecule type" value="Genomic_DNA"/>
</dbReference>
<evidence type="ECO:0000256" key="1">
    <source>
        <dbReference type="SAM" id="MobiDB-lite"/>
    </source>
</evidence>
<accession>A0ABW3DRQ0</accession>
<protein>
    <submittedName>
        <fullName evidence="3">SAF domain-containing protein</fullName>
    </submittedName>
</protein>
<dbReference type="CDD" id="cd11614">
    <property type="entry name" value="SAF_CpaB_FlgA_like"/>
    <property type="match status" value="1"/>
</dbReference>
<evidence type="ECO:0000313" key="4">
    <source>
        <dbReference type="Proteomes" id="UP001597024"/>
    </source>
</evidence>
<sequence>MRVLRDLAAPPARSPVRPRAPSRSASPVHGTDALLPARGADALRRFGGRRHRIAATFVAALAMACALVGLRPGNASVTVLTAARDLSGGALGATDLKAVAMRPETVPDGALRPGAPIVGRVLTGPVRRG</sequence>
<reference evidence="4" key="1">
    <citation type="journal article" date="2019" name="Int. J. Syst. Evol. Microbiol.">
        <title>The Global Catalogue of Microorganisms (GCM) 10K type strain sequencing project: providing services to taxonomists for standard genome sequencing and annotation.</title>
        <authorList>
            <consortium name="The Broad Institute Genomics Platform"/>
            <consortium name="The Broad Institute Genome Sequencing Center for Infectious Disease"/>
            <person name="Wu L."/>
            <person name="Ma J."/>
        </authorList>
    </citation>
    <scope>NUCLEOTIDE SEQUENCE [LARGE SCALE GENOMIC DNA]</scope>
    <source>
        <strain evidence="4">CCUG 62974</strain>
    </source>
</reference>
<evidence type="ECO:0000313" key="3">
    <source>
        <dbReference type="EMBL" id="MFD0885501.1"/>
    </source>
</evidence>
<feature type="region of interest" description="Disordered" evidence="1">
    <location>
        <begin position="1"/>
        <end position="33"/>
    </location>
</feature>
<keyword evidence="2" id="KW-0812">Transmembrane</keyword>
<feature type="transmembrane region" description="Helical" evidence="2">
    <location>
        <begin position="53"/>
        <end position="70"/>
    </location>
</feature>
<organism evidence="3 4">
    <name type="scientific">Streptosporangium algeriense</name>
    <dbReference type="NCBI Taxonomy" id="1682748"/>
    <lineage>
        <taxon>Bacteria</taxon>
        <taxon>Bacillati</taxon>
        <taxon>Actinomycetota</taxon>
        <taxon>Actinomycetes</taxon>
        <taxon>Streptosporangiales</taxon>
        <taxon>Streptosporangiaceae</taxon>
        <taxon>Streptosporangium</taxon>
    </lineage>
</organism>
<keyword evidence="2" id="KW-0472">Membrane</keyword>
<feature type="non-terminal residue" evidence="3">
    <location>
        <position position="129"/>
    </location>
</feature>
<evidence type="ECO:0000256" key="2">
    <source>
        <dbReference type="SAM" id="Phobius"/>
    </source>
</evidence>
<name>A0ABW3DRQ0_9ACTN</name>
<gene>
    <name evidence="3" type="ORF">ACFQ08_13165</name>
</gene>
<comment type="caution">
    <text evidence="3">The sequence shown here is derived from an EMBL/GenBank/DDBJ whole genome shotgun (WGS) entry which is preliminary data.</text>
</comment>
<keyword evidence="2" id="KW-1133">Transmembrane helix</keyword>
<dbReference type="Proteomes" id="UP001597024">
    <property type="component" value="Unassembled WGS sequence"/>
</dbReference>
<proteinExistence type="predicted"/>